<evidence type="ECO:0000313" key="2">
    <source>
        <dbReference type="EMBL" id="OGX90478.1"/>
    </source>
</evidence>
<organism evidence="2 3">
    <name type="scientific">Hymenobacter coccineus</name>
    <dbReference type="NCBI Taxonomy" id="1908235"/>
    <lineage>
        <taxon>Bacteria</taxon>
        <taxon>Pseudomonadati</taxon>
        <taxon>Bacteroidota</taxon>
        <taxon>Cytophagia</taxon>
        <taxon>Cytophagales</taxon>
        <taxon>Hymenobacteraceae</taxon>
        <taxon>Hymenobacter</taxon>
    </lineage>
</organism>
<accession>A0A1G1THZ7</accession>
<keyword evidence="2" id="KW-0378">Hydrolase</keyword>
<evidence type="ECO:0000256" key="1">
    <source>
        <dbReference type="SAM" id="MobiDB-lite"/>
    </source>
</evidence>
<dbReference type="AlphaFoldDB" id="A0A1G1THZ7"/>
<gene>
    <name evidence="2" type="ORF">BEN49_06660</name>
</gene>
<dbReference type="PANTHER" id="PTHR37827:SF1">
    <property type="entry name" value="HNH DOMAIN-CONTAINING PROTEIN"/>
    <property type="match status" value="1"/>
</dbReference>
<feature type="region of interest" description="Disordered" evidence="1">
    <location>
        <begin position="1"/>
        <end position="20"/>
    </location>
</feature>
<name>A0A1G1THZ7_9BACT</name>
<dbReference type="EMBL" id="MDZA01000144">
    <property type="protein sequence ID" value="OGX90478.1"/>
    <property type="molecule type" value="Genomic_DNA"/>
</dbReference>
<keyword evidence="2" id="KW-0255">Endonuclease</keyword>
<keyword evidence="2" id="KW-0540">Nuclease</keyword>
<comment type="caution">
    <text evidence="2">The sequence shown here is derived from an EMBL/GenBank/DDBJ whole genome shotgun (WGS) entry which is preliminary data.</text>
</comment>
<protein>
    <submittedName>
        <fullName evidence="2">Restriction endonuclease</fullName>
    </submittedName>
</protein>
<dbReference type="Proteomes" id="UP000177506">
    <property type="component" value="Unassembled WGS sequence"/>
</dbReference>
<dbReference type="PANTHER" id="PTHR37827">
    <property type="entry name" value="TUDOR DOMAIN-CONTAINING PROTEIN"/>
    <property type="match status" value="1"/>
</dbReference>
<keyword evidence="3" id="KW-1185">Reference proteome</keyword>
<evidence type="ECO:0000313" key="3">
    <source>
        <dbReference type="Proteomes" id="UP000177506"/>
    </source>
</evidence>
<sequence length="108" mass="12248">MPRRRASLPASWPPASGAPSPRCGLCERAVQATSRHHLVPREEGGRHGPTVDLCQPCHSSVHRFLSNRALAREYATVEALRAAEELQTYLRWVKKQRVERITNRRGRT</sequence>
<dbReference type="GO" id="GO:0004519">
    <property type="term" value="F:endonuclease activity"/>
    <property type="evidence" value="ECO:0007669"/>
    <property type="project" value="UniProtKB-KW"/>
</dbReference>
<reference evidence="2 3" key="1">
    <citation type="submission" date="2016-08" db="EMBL/GenBank/DDBJ databases">
        <title>Hymenobacter coccineus sp. nov., Hymenobacter lapidarius sp. nov. and Hymenobacter glacialis sp. nov., isolated from Antarctic soil.</title>
        <authorList>
            <person name="Sedlacek I."/>
            <person name="Kralova S."/>
            <person name="Kyrova K."/>
            <person name="Maslanova I."/>
            <person name="Stankova E."/>
            <person name="Vrbovska V."/>
            <person name="Nemec M."/>
            <person name="Bartak M."/>
            <person name="Svec P."/>
            <person name="Busse H.-J."/>
            <person name="Pantucek R."/>
        </authorList>
    </citation>
    <scope>NUCLEOTIDE SEQUENCE [LARGE SCALE GENOMIC DNA]</scope>
    <source>
        <strain evidence="2 3">CCM 8649</strain>
    </source>
</reference>
<feature type="compositionally biased region" description="Low complexity" evidence="1">
    <location>
        <begin position="7"/>
        <end position="20"/>
    </location>
</feature>
<proteinExistence type="predicted"/>